<dbReference type="AlphaFoldDB" id="B8BXZ2"/>
<dbReference type="HOGENOM" id="CLU_013244_0_0_1"/>
<dbReference type="Proteomes" id="UP000001449">
    <property type="component" value="Chromosome 3"/>
</dbReference>
<comment type="subcellular location">
    <subcellularLocation>
        <location evidence="1">Membrane</location>
        <topology evidence="1">Single-pass membrane protein</topology>
    </subcellularLocation>
</comment>
<dbReference type="KEGG" id="tps:THAPSDRAFT_3502"/>
<reference evidence="9 10" key="1">
    <citation type="journal article" date="2004" name="Science">
        <title>The genome of the diatom Thalassiosira pseudonana: ecology, evolution, and metabolism.</title>
        <authorList>
            <person name="Armbrust E.V."/>
            <person name="Berges J.A."/>
            <person name="Bowler C."/>
            <person name="Green B.R."/>
            <person name="Martinez D."/>
            <person name="Putnam N.H."/>
            <person name="Zhou S."/>
            <person name="Allen A.E."/>
            <person name="Apt K.E."/>
            <person name="Bechner M."/>
            <person name="Brzezinski M.A."/>
            <person name="Chaal B.K."/>
            <person name="Chiovitti A."/>
            <person name="Davis A.K."/>
            <person name="Demarest M.S."/>
            <person name="Detter J.C."/>
            <person name="Glavina T."/>
            <person name="Goodstein D."/>
            <person name="Hadi M.Z."/>
            <person name="Hellsten U."/>
            <person name="Hildebrand M."/>
            <person name="Jenkins B.D."/>
            <person name="Jurka J."/>
            <person name="Kapitonov V.V."/>
            <person name="Kroger N."/>
            <person name="Lau W.W."/>
            <person name="Lane T.W."/>
            <person name="Larimer F.W."/>
            <person name="Lippmeier J.C."/>
            <person name="Lucas S."/>
            <person name="Medina M."/>
            <person name="Montsant A."/>
            <person name="Obornik M."/>
            <person name="Parker M.S."/>
            <person name="Palenik B."/>
            <person name="Pazour G.J."/>
            <person name="Richardson P.M."/>
            <person name="Rynearson T.A."/>
            <person name="Saito M.A."/>
            <person name="Schwartz D.C."/>
            <person name="Thamatrakoln K."/>
            <person name="Valentin K."/>
            <person name="Vardi A."/>
            <person name="Wilkerson F.P."/>
            <person name="Rokhsar D.S."/>
        </authorList>
    </citation>
    <scope>NUCLEOTIDE SEQUENCE [LARGE SCALE GENOMIC DNA]</scope>
    <source>
        <strain evidence="9 10">CCMP1335</strain>
    </source>
</reference>
<dbReference type="InterPro" id="IPR008166">
    <property type="entry name" value="Glyco_transf_92"/>
</dbReference>
<evidence type="ECO:0000313" key="9">
    <source>
        <dbReference type="EMBL" id="EED94288.1"/>
    </source>
</evidence>
<keyword evidence="3" id="KW-0328">Glycosyltransferase</keyword>
<comment type="similarity">
    <text evidence="2">Belongs to the glycosyltransferase 92 family.</text>
</comment>
<keyword evidence="7 8" id="KW-0472">Membrane</keyword>
<keyword evidence="4" id="KW-0808">Transferase</keyword>
<evidence type="ECO:0000256" key="7">
    <source>
        <dbReference type="ARBA" id="ARBA00023136"/>
    </source>
</evidence>
<sequence length="782" mass="90194">MTVHPIRRGTGNAHRLKLCRYLLFLGVVITFLSSIALIAWHEHIIDLQQLRSHPFFELGNQPASFSSSASAQQTRVNDKIAANLDDWPPILSAYMEPSSSYDVWYEDPSSDIPMVKQPLQQRNIQSHQLKRLSFPKLQYTSNEMTTSLCSRIPSLLPIDDFGTTILDPYLPWIHDLFVSHDGSEVNVIAQNRRRCHKGKNHKDEMKFWEGQVSLFQPVALKRIYNKVNADAQATTYNEDDSVEYRLSTHEEADADAIETRFRCRFKLVDYEQQTITYQGETLSTYTFNYEFVNWRKQKRTMVEDGKEQTMFWLSPLMFNCPIPTHLLKYARSSRLLLDLVPIRTPARRNDRDGFFFHSGHGGPMTFNATTWWGTNHVLPKVEVSGRWENLPVCGLKSPLAEKNVLQDTNNAQYQPDDTTAITFNKPHRLVACTWTSALHQRRGNERRITDGKARLREWIAFHLEAGFDHMYVFDNTGANATIFKLKNEIDPDFGTETTNDQIRDDLSSVTNLFPSSKVTRIDWPATICNNNRPAHDDPGERSSQYAAEAACRVRYGPYSDWMASMDPDEYFIPMGNYSSWKEILDKVDRNEGRKVLKFRSTRARPLLSRLEPTYDEGAKECTHEMGKTHNQCLTKKQDNTYLETYNCEYIRSPKPERFSRAMTDLATEKQHTNGNFVQVATTNPKTERFVDDELNEGVLIHAKTTVPAETFSRETMCKTNAPSHCLVGIPCPDDLPFSDALHTKNVFHNKKGEFCNCWMNRKVEEYWLPRLRDSLSKIESGL</sequence>
<dbReference type="PANTHER" id="PTHR21461:SF69">
    <property type="entry name" value="GLYCOSYLTRANSFERASE FAMILY 92 PROTEIN"/>
    <property type="match status" value="1"/>
</dbReference>
<dbReference type="GeneID" id="7451680"/>
<evidence type="ECO:0000256" key="4">
    <source>
        <dbReference type="ARBA" id="ARBA00022679"/>
    </source>
</evidence>
<dbReference type="GO" id="GO:0016020">
    <property type="term" value="C:membrane"/>
    <property type="evidence" value="ECO:0007669"/>
    <property type="project" value="UniProtKB-SubCell"/>
</dbReference>
<dbReference type="InParanoid" id="B8BXZ2"/>
<evidence type="ECO:0000256" key="1">
    <source>
        <dbReference type="ARBA" id="ARBA00004167"/>
    </source>
</evidence>
<dbReference type="GO" id="GO:0016757">
    <property type="term" value="F:glycosyltransferase activity"/>
    <property type="evidence" value="ECO:0000318"/>
    <property type="project" value="GO_Central"/>
</dbReference>
<feature type="transmembrane region" description="Helical" evidence="8">
    <location>
        <begin position="21"/>
        <end position="40"/>
    </location>
</feature>
<evidence type="ECO:0000256" key="2">
    <source>
        <dbReference type="ARBA" id="ARBA00007647"/>
    </source>
</evidence>
<evidence type="ECO:0000256" key="6">
    <source>
        <dbReference type="ARBA" id="ARBA00022989"/>
    </source>
</evidence>
<name>B8BXZ2_THAPS</name>
<evidence type="ECO:0000313" key="10">
    <source>
        <dbReference type="Proteomes" id="UP000001449"/>
    </source>
</evidence>
<dbReference type="Pfam" id="PF01697">
    <property type="entry name" value="Glyco_transf_92"/>
    <property type="match status" value="1"/>
</dbReference>
<dbReference type="PaxDb" id="35128-Thaps3502"/>
<proteinExistence type="inferred from homology"/>
<protein>
    <recommendedName>
        <fullName evidence="11">Glycosyltransferase family 92 protein</fullName>
    </recommendedName>
</protein>
<organism evidence="9 10">
    <name type="scientific">Thalassiosira pseudonana</name>
    <name type="common">Marine diatom</name>
    <name type="synonym">Cyclotella nana</name>
    <dbReference type="NCBI Taxonomy" id="35128"/>
    <lineage>
        <taxon>Eukaryota</taxon>
        <taxon>Sar</taxon>
        <taxon>Stramenopiles</taxon>
        <taxon>Ochrophyta</taxon>
        <taxon>Bacillariophyta</taxon>
        <taxon>Coscinodiscophyceae</taxon>
        <taxon>Thalassiosirophycidae</taxon>
        <taxon>Thalassiosirales</taxon>
        <taxon>Thalassiosiraceae</taxon>
        <taxon>Thalassiosira</taxon>
    </lineage>
</organism>
<evidence type="ECO:0000256" key="3">
    <source>
        <dbReference type="ARBA" id="ARBA00022676"/>
    </source>
</evidence>
<dbReference type="eggNOG" id="ENOG502SMBN">
    <property type="taxonomic scope" value="Eukaryota"/>
</dbReference>
<dbReference type="PANTHER" id="PTHR21461">
    <property type="entry name" value="GLYCOSYLTRANSFERASE FAMILY 92 PROTEIN"/>
    <property type="match status" value="1"/>
</dbReference>
<accession>B8BXZ2</accession>
<keyword evidence="6 8" id="KW-1133">Transmembrane helix</keyword>
<dbReference type="GO" id="GO:0005737">
    <property type="term" value="C:cytoplasm"/>
    <property type="evidence" value="ECO:0000318"/>
    <property type="project" value="GO_Central"/>
</dbReference>
<dbReference type="EMBL" id="CM000640">
    <property type="protein sequence ID" value="EED94288.1"/>
    <property type="molecule type" value="Genomic_DNA"/>
</dbReference>
<evidence type="ECO:0000256" key="8">
    <source>
        <dbReference type="SAM" id="Phobius"/>
    </source>
</evidence>
<keyword evidence="5 8" id="KW-0812">Transmembrane</keyword>
<dbReference type="RefSeq" id="XP_002288852.1">
    <property type="nucleotide sequence ID" value="XM_002288816.1"/>
</dbReference>
<keyword evidence="10" id="KW-1185">Reference proteome</keyword>
<gene>
    <name evidence="9" type="ORF">THAPSDRAFT_3502</name>
</gene>
<reference evidence="9 10" key="2">
    <citation type="journal article" date="2008" name="Nature">
        <title>The Phaeodactylum genome reveals the evolutionary history of diatom genomes.</title>
        <authorList>
            <person name="Bowler C."/>
            <person name="Allen A.E."/>
            <person name="Badger J.H."/>
            <person name="Grimwood J."/>
            <person name="Jabbari K."/>
            <person name="Kuo A."/>
            <person name="Maheswari U."/>
            <person name="Martens C."/>
            <person name="Maumus F."/>
            <person name="Otillar R.P."/>
            <person name="Rayko E."/>
            <person name="Salamov A."/>
            <person name="Vandepoele K."/>
            <person name="Beszteri B."/>
            <person name="Gruber A."/>
            <person name="Heijde M."/>
            <person name="Katinka M."/>
            <person name="Mock T."/>
            <person name="Valentin K."/>
            <person name="Verret F."/>
            <person name="Berges J.A."/>
            <person name="Brownlee C."/>
            <person name="Cadoret J.P."/>
            <person name="Chiovitti A."/>
            <person name="Choi C.J."/>
            <person name="Coesel S."/>
            <person name="De Martino A."/>
            <person name="Detter J.C."/>
            <person name="Durkin C."/>
            <person name="Falciatore A."/>
            <person name="Fournet J."/>
            <person name="Haruta M."/>
            <person name="Huysman M.J."/>
            <person name="Jenkins B.D."/>
            <person name="Jiroutova K."/>
            <person name="Jorgensen R.E."/>
            <person name="Joubert Y."/>
            <person name="Kaplan A."/>
            <person name="Kroger N."/>
            <person name="Kroth P.G."/>
            <person name="La Roche J."/>
            <person name="Lindquist E."/>
            <person name="Lommer M."/>
            <person name="Martin-Jezequel V."/>
            <person name="Lopez P.J."/>
            <person name="Lucas S."/>
            <person name="Mangogna M."/>
            <person name="McGinnis K."/>
            <person name="Medlin L.K."/>
            <person name="Montsant A."/>
            <person name="Oudot-Le Secq M.P."/>
            <person name="Napoli C."/>
            <person name="Obornik M."/>
            <person name="Parker M.S."/>
            <person name="Petit J.L."/>
            <person name="Porcel B.M."/>
            <person name="Poulsen N."/>
            <person name="Robison M."/>
            <person name="Rychlewski L."/>
            <person name="Rynearson T.A."/>
            <person name="Schmutz J."/>
            <person name="Shapiro H."/>
            <person name="Siaut M."/>
            <person name="Stanley M."/>
            <person name="Sussman M.R."/>
            <person name="Taylor A.R."/>
            <person name="Vardi A."/>
            <person name="von Dassow P."/>
            <person name="Vyverman W."/>
            <person name="Willis A."/>
            <person name="Wyrwicz L.S."/>
            <person name="Rokhsar D.S."/>
            <person name="Weissenbach J."/>
            <person name="Armbrust E.V."/>
            <person name="Green B.R."/>
            <person name="Van de Peer Y."/>
            <person name="Grigoriev I.V."/>
        </authorList>
    </citation>
    <scope>NUCLEOTIDE SEQUENCE [LARGE SCALE GENOMIC DNA]</scope>
    <source>
        <strain evidence="9 10">CCMP1335</strain>
    </source>
</reference>
<evidence type="ECO:0000256" key="5">
    <source>
        <dbReference type="ARBA" id="ARBA00022692"/>
    </source>
</evidence>
<evidence type="ECO:0008006" key="11">
    <source>
        <dbReference type="Google" id="ProtNLM"/>
    </source>
</evidence>